<dbReference type="AlphaFoldDB" id="A0A2S6H9H1"/>
<organism evidence="3 4">
    <name type="scientific">Methylobacter tundripaludum</name>
    <dbReference type="NCBI Taxonomy" id="173365"/>
    <lineage>
        <taxon>Bacteria</taxon>
        <taxon>Pseudomonadati</taxon>
        <taxon>Pseudomonadota</taxon>
        <taxon>Gammaproteobacteria</taxon>
        <taxon>Methylococcales</taxon>
        <taxon>Methylococcaceae</taxon>
        <taxon>Methylobacter</taxon>
    </lineage>
</organism>
<dbReference type="GO" id="GO:0016757">
    <property type="term" value="F:glycosyltransferase activity"/>
    <property type="evidence" value="ECO:0007669"/>
    <property type="project" value="InterPro"/>
</dbReference>
<dbReference type="PANTHER" id="PTHR46401">
    <property type="entry name" value="GLYCOSYLTRANSFERASE WBBK-RELATED"/>
    <property type="match status" value="1"/>
</dbReference>
<evidence type="ECO:0000256" key="1">
    <source>
        <dbReference type="ARBA" id="ARBA00022679"/>
    </source>
</evidence>
<dbReference type="EMBL" id="PTIZ01000011">
    <property type="protein sequence ID" value="PPK74127.1"/>
    <property type="molecule type" value="Genomic_DNA"/>
</dbReference>
<keyword evidence="1 3" id="KW-0808">Transferase</keyword>
<sequence>MSRRLFIHATNVHQGGGQSLLRALLEVCPENLGLVMVLDTRMDVPEGMPDGVEIKRVRPSIMQRLQAEWWLAQNVQAQDIVLCFGNLPPLFKLWGHVTVFVQNRYLVDKVTLGNFPMKTRLRLGVERLWLSGKAINADEFVVQTLSMKTALLSSGCVVDQPVHIRPFANMPNIDLENVNRENHKRYDFIYVASGEAHKNHRRLVEAWCLLAEQGQFPSLCLTLDEEQSIELFAWIEERKLQYGLKLENVGCLPHEQVIQLYAQARALIYPSQFESFGLPLIEARQAGLPVLAAELDYVRDVIVPEQSFDPDSPVSIARAVKRYLGVDEAPLKILDATSFLDLLISKRS</sequence>
<protein>
    <submittedName>
        <fullName evidence="3">Glycosyl transferase family 1</fullName>
    </submittedName>
</protein>
<evidence type="ECO:0000259" key="2">
    <source>
        <dbReference type="Pfam" id="PF00534"/>
    </source>
</evidence>
<dbReference type="Proteomes" id="UP000240010">
    <property type="component" value="Unassembled WGS sequence"/>
</dbReference>
<gene>
    <name evidence="3" type="ORF">B0F87_11158</name>
</gene>
<evidence type="ECO:0000313" key="3">
    <source>
        <dbReference type="EMBL" id="PPK74127.1"/>
    </source>
</evidence>
<proteinExistence type="predicted"/>
<accession>A0A2S6H9H1</accession>
<reference evidence="3 4" key="1">
    <citation type="submission" date="2018-02" db="EMBL/GenBank/DDBJ databases">
        <title>Subsurface microbial communities from deep shales in Ohio and West Virginia, USA.</title>
        <authorList>
            <person name="Wrighton K."/>
        </authorList>
    </citation>
    <scope>NUCLEOTIDE SEQUENCE [LARGE SCALE GENOMIC DNA]</scope>
    <source>
        <strain evidence="3 4">OWC-DMM</strain>
    </source>
</reference>
<evidence type="ECO:0000313" key="4">
    <source>
        <dbReference type="Proteomes" id="UP000240010"/>
    </source>
</evidence>
<dbReference type="Gene3D" id="3.40.50.2000">
    <property type="entry name" value="Glycogen Phosphorylase B"/>
    <property type="match status" value="1"/>
</dbReference>
<dbReference type="InterPro" id="IPR001296">
    <property type="entry name" value="Glyco_trans_1"/>
</dbReference>
<dbReference type="PANTHER" id="PTHR46401:SF2">
    <property type="entry name" value="GLYCOSYLTRANSFERASE WBBK-RELATED"/>
    <property type="match status" value="1"/>
</dbReference>
<dbReference type="Pfam" id="PF00534">
    <property type="entry name" value="Glycos_transf_1"/>
    <property type="match status" value="1"/>
</dbReference>
<dbReference type="SUPFAM" id="SSF53756">
    <property type="entry name" value="UDP-Glycosyltransferase/glycogen phosphorylase"/>
    <property type="match status" value="1"/>
</dbReference>
<name>A0A2S6H9H1_9GAMM</name>
<feature type="domain" description="Glycosyl transferase family 1" evidence="2">
    <location>
        <begin position="177"/>
        <end position="324"/>
    </location>
</feature>
<comment type="caution">
    <text evidence="3">The sequence shown here is derived from an EMBL/GenBank/DDBJ whole genome shotgun (WGS) entry which is preliminary data.</text>
</comment>